<keyword evidence="2" id="KW-1185">Reference proteome</keyword>
<name>A0A392MAK1_9FABA</name>
<reference evidence="1 2" key="1">
    <citation type="journal article" date="2018" name="Front. Plant Sci.">
        <title>Red Clover (Trifolium pratense) and Zigzag Clover (T. medium) - A Picture of Genomic Similarities and Differences.</title>
        <authorList>
            <person name="Dluhosova J."/>
            <person name="Istvanek J."/>
            <person name="Nedelnik J."/>
            <person name="Repkova J."/>
        </authorList>
    </citation>
    <scope>NUCLEOTIDE SEQUENCE [LARGE SCALE GENOMIC DNA]</scope>
    <source>
        <strain evidence="2">cv. 10/8</strain>
        <tissue evidence="1">Leaf</tissue>
    </source>
</reference>
<accession>A0A392MAK1</accession>
<proteinExistence type="predicted"/>
<protein>
    <submittedName>
        <fullName evidence="1">SKP1-interacting partner 15-like</fullName>
    </submittedName>
</protein>
<gene>
    <name evidence="1" type="ORF">A2U01_0005359</name>
</gene>
<evidence type="ECO:0000313" key="2">
    <source>
        <dbReference type="Proteomes" id="UP000265520"/>
    </source>
</evidence>
<dbReference type="AlphaFoldDB" id="A0A392MAK1"/>
<dbReference type="Proteomes" id="UP000265520">
    <property type="component" value="Unassembled WGS sequence"/>
</dbReference>
<dbReference type="EMBL" id="LXQA010006962">
    <property type="protein sequence ID" value="MCH84527.1"/>
    <property type="molecule type" value="Genomic_DNA"/>
</dbReference>
<evidence type="ECO:0000313" key="1">
    <source>
        <dbReference type="EMBL" id="MCH84527.1"/>
    </source>
</evidence>
<organism evidence="1 2">
    <name type="scientific">Trifolium medium</name>
    <dbReference type="NCBI Taxonomy" id="97028"/>
    <lineage>
        <taxon>Eukaryota</taxon>
        <taxon>Viridiplantae</taxon>
        <taxon>Streptophyta</taxon>
        <taxon>Embryophyta</taxon>
        <taxon>Tracheophyta</taxon>
        <taxon>Spermatophyta</taxon>
        <taxon>Magnoliopsida</taxon>
        <taxon>eudicotyledons</taxon>
        <taxon>Gunneridae</taxon>
        <taxon>Pentapetalae</taxon>
        <taxon>rosids</taxon>
        <taxon>fabids</taxon>
        <taxon>Fabales</taxon>
        <taxon>Fabaceae</taxon>
        <taxon>Papilionoideae</taxon>
        <taxon>50 kb inversion clade</taxon>
        <taxon>NPAAA clade</taxon>
        <taxon>Hologalegina</taxon>
        <taxon>IRL clade</taxon>
        <taxon>Trifolieae</taxon>
        <taxon>Trifolium</taxon>
    </lineage>
</organism>
<feature type="non-terminal residue" evidence="1">
    <location>
        <position position="1"/>
    </location>
</feature>
<dbReference type="PANTHER" id="PTHR47719:SF2">
    <property type="entry name" value="SKP1-INTERACTING PARTNER 15"/>
    <property type="match status" value="1"/>
</dbReference>
<comment type="caution">
    <text evidence="1">The sequence shown here is derived from an EMBL/GenBank/DDBJ whole genome shotgun (WGS) entry which is preliminary data.</text>
</comment>
<dbReference type="PANTHER" id="PTHR47719">
    <property type="entry name" value="SKP1-INTERACTING PARTNER 15"/>
    <property type="match status" value="1"/>
</dbReference>
<sequence length="87" mass="9856">GMKLGGCCQRCPGILRYFQDADKFKVFGGGDRVCFSTKRIKKLASWDRGTKKGDQRRWIDNVPGINSDGLYRGFVFEGRLDSQINGY</sequence>